<dbReference type="SUPFAM" id="SSF142695">
    <property type="entry name" value="RibA-like"/>
    <property type="match status" value="1"/>
</dbReference>
<dbReference type="PANTHER" id="PTHR21327">
    <property type="entry name" value="GTP CYCLOHYDROLASE II-RELATED"/>
    <property type="match status" value="1"/>
</dbReference>
<dbReference type="GO" id="GO:0005829">
    <property type="term" value="C:cytosol"/>
    <property type="evidence" value="ECO:0007669"/>
    <property type="project" value="TreeGrafter"/>
</dbReference>
<feature type="region of interest" description="Disordered" evidence="18">
    <location>
        <begin position="513"/>
        <end position="557"/>
    </location>
</feature>
<evidence type="ECO:0000256" key="14">
    <source>
        <dbReference type="ARBA" id="ARBA00023211"/>
    </source>
</evidence>
<dbReference type="Gene3D" id="3.40.50.10990">
    <property type="entry name" value="GTP cyclohydrolase II"/>
    <property type="match status" value="1"/>
</dbReference>
<evidence type="ECO:0000256" key="16">
    <source>
        <dbReference type="ARBA" id="ARBA00023268"/>
    </source>
</evidence>
<dbReference type="NCBIfam" id="TIGR00505">
    <property type="entry name" value="ribA"/>
    <property type="match status" value="1"/>
</dbReference>
<keyword evidence="16" id="KW-0511">Multifunctional enzyme</keyword>
<evidence type="ECO:0000256" key="5">
    <source>
        <dbReference type="ARBA" id="ARBA00004904"/>
    </source>
</evidence>
<comment type="cofactor">
    <cofactor evidence="2">
        <name>Mg(2+)</name>
        <dbReference type="ChEBI" id="CHEBI:18420"/>
    </cofactor>
</comment>
<dbReference type="InterPro" id="IPR016299">
    <property type="entry name" value="Riboflavin_synth_RibBA"/>
</dbReference>
<dbReference type="AlphaFoldDB" id="A0A7S0T809"/>
<dbReference type="SUPFAM" id="SSF55821">
    <property type="entry name" value="YrdC/RibB"/>
    <property type="match status" value="1"/>
</dbReference>
<reference evidence="20" key="1">
    <citation type="submission" date="2021-01" db="EMBL/GenBank/DDBJ databases">
        <authorList>
            <person name="Corre E."/>
            <person name="Pelletier E."/>
            <person name="Niang G."/>
            <person name="Scheremetjew M."/>
            <person name="Finn R."/>
            <person name="Kale V."/>
            <person name="Holt S."/>
            <person name="Cochrane G."/>
            <person name="Meng A."/>
            <person name="Brown T."/>
            <person name="Cohen L."/>
        </authorList>
    </citation>
    <scope>NUCLEOTIDE SEQUENCE</scope>
    <source>
        <strain evidence="20">CCMP3276</strain>
    </source>
</reference>
<dbReference type="Pfam" id="PF00926">
    <property type="entry name" value="DHBP_synthase"/>
    <property type="match status" value="1"/>
</dbReference>
<dbReference type="NCBIfam" id="TIGR00506">
    <property type="entry name" value="ribB"/>
    <property type="match status" value="1"/>
</dbReference>
<dbReference type="HAMAP" id="MF_00180">
    <property type="entry name" value="RibB"/>
    <property type="match status" value="1"/>
</dbReference>
<dbReference type="InterPro" id="IPR017945">
    <property type="entry name" value="DHBP_synth_RibB-like_a/b_dom"/>
</dbReference>
<evidence type="ECO:0000256" key="17">
    <source>
        <dbReference type="ARBA" id="ARBA00049295"/>
    </source>
</evidence>
<evidence type="ECO:0000256" key="1">
    <source>
        <dbReference type="ARBA" id="ARBA00001936"/>
    </source>
</evidence>
<dbReference type="Pfam" id="PF00925">
    <property type="entry name" value="GTP_cyclohydro2"/>
    <property type="match status" value="1"/>
</dbReference>
<dbReference type="CDD" id="cd00641">
    <property type="entry name" value="GTP_cyclohydro2"/>
    <property type="match status" value="1"/>
</dbReference>
<evidence type="ECO:0000256" key="15">
    <source>
        <dbReference type="ARBA" id="ARBA00023239"/>
    </source>
</evidence>
<evidence type="ECO:0000256" key="6">
    <source>
        <dbReference type="ARBA" id="ARBA00005520"/>
    </source>
</evidence>
<proteinExistence type="inferred from homology"/>
<comment type="catalytic activity">
    <reaction evidence="17">
        <text>GTP + 4 H2O = 2,5-diamino-6-hydroxy-4-(5-phosphoribosylamino)-pyrimidine + formate + 2 phosphate + 3 H(+)</text>
        <dbReference type="Rhea" id="RHEA:23704"/>
        <dbReference type="ChEBI" id="CHEBI:15377"/>
        <dbReference type="ChEBI" id="CHEBI:15378"/>
        <dbReference type="ChEBI" id="CHEBI:15740"/>
        <dbReference type="ChEBI" id="CHEBI:37565"/>
        <dbReference type="ChEBI" id="CHEBI:43474"/>
        <dbReference type="ChEBI" id="CHEBI:58614"/>
        <dbReference type="EC" id="3.5.4.25"/>
    </reaction>
</comment>
<dbReference type="GO" id="GO:0009231">
    <property type="term" value="P:riboflavin biosynthetic process"/>
    <property type="evidence" value="ECO:0007669"/>
    <property type="project" value="UniProtKB-UniPathway"/>
</dbReference>
<dbReference type="NCBIfam" id="NF006803">
    <property type="entry name" value="PRK09311.1"/>
    <property type="match status" value="1"/>
</dbReference>
<gene>
    <name evidence="20" type="ORF">EMAD1354_LOCUS2128</name>
</gene>
<dbReference type="InterPro" id="IPR032677">
    <property type="entry name" value="GTP_cyclohydro_II"/>
</dbReference>
<keyword evidence="13" id="KW-0342">GTP-binding</keyword>
<dbReference type="InterPro" id="IPR000422">
    <property type="entry name" value="DHBP_synthase_RibB"/>
</dbReference>
<evidence type="ECO:0000256" key="11">
    <source>
        <dbReference type="ARBA" id="ARBA00022833"/>
    </source>
</evidence>
<evidence type="ECO:0000256" key="12">
    <source>
        <dbReference type="ARBA" id="ARBA00022842"/>
    </source>
</evidence>
<dbReference type="NCBIfam" id="NF001591">
    <property type="entry name" value="PRK00393.1"/>
    <property type="match status" value="1"/>
</dbReference>
<dbReference type="FunFam" id="3.90.870.10:FF:000001">
    <property type="entry name" value="Riboflavin biosynthesis protein RibBA"/>
    <property type="match status" value="1"/>
</dbReference>
<keyword evidence="11" id="KW-0862">Zinc</keyword>
<keyword evidence="8" id="KW-0479">Metal-binding</keyword>
<keyword evidence="14" id="KW-0464">Manganese</keyword>
<comment type="similarity">
    <text evidence="6">In the N-terminal section; belongs to the DHBP synthase family.</text>
</comment>
<evidence type="ECO:0000256" key="10">
    <source>
        <dbReference type="ARBA" id="ARBA00022801"/>
    </source>
</evidence>
<protein>
    <recommendedName>
        <fullName evidence="19">GTP cyclohydrolase II domain-containing protein</fullName>
    </recommendedName>
</protein>
<evidence type="ECO:0000256" key="18">
    <source>
        <dbReference type="SAM" id="MobiDB-lite"/>
    </source>
</evidence>
<comment type="pathway">
    <text evidence="5">Cofactor biosynthesis; riboflavin biosynthesis; 2-hydroxy-3-oxobutyl phosphate from D-ribulose 5-phosphate: step 1/1.</text>
</comment>
<dbReference type="GO" id="GO:0008686">
    <property type="term" value="F:3,4-dihydroxy-2-butanone-4-phosphate synthase activity"/>
    <property type="evidence" value="ECO:0007669"/>
    <property type="project" value="InterPro"/>
</dbReference>
<dbReference type="InterPro" id="IPR036144">
    <property type="entry name" value="RibA-like_sf"/>
</dbReference>
<dbReference type="EMBL" id="HBFE01003182">
    <property type="protein sequence ID" value="CAD8726048.1"/>
    <property type="molecule type" value="Transcribed_RNA"/>
</dbReference>
<comment type="cofactor">
    <cofactor evidence="3">
        <name>Zn(2+)</name>
        <dbReference type="ChEBI" id="CHEBI:29105"/>
    </cofactor>
</comment>
<evidence type="ECO:0000256" key="3">
    <source>
        <dbReference type="ARBA" id="ARBA00001947"/>
    </source>
</evidence>
<name>A0A7S0T809_9RHOD</name>
<keyword evidence="7" id="KW-0686">Riboflavin biosynthesis</keyword>
<dbReference type="HAMAP" id="MF_00179">
    <property type="entry name" value="RibA"/>
    <property type="match status" value="1"/>
</dbReference>
<comment type="cofactor">
    <cofactor evidence="1">
        <name>Mn(2+)</name>
        <dbReference type="ChEBI" id="CHEBI:29035"/>
    </cofactor>
</comment>
<dbReference type="FunFam" id="3.40.50.10990:FF:000001">
    <property type="entry name" value="Riboflavin biosynthesis protein RibBA"/>
    <property type="match status" value="1"/>
</dbReference>
<accession>A0A7S0T809</accession>
<dbReference type="GO" id="GO:0003935">
    <property type="term" value="F:GTP cyclohydrolase II activity"/>
    <property type="evidence" value="ECO:0007669"/>
    <property type="project" value="UniProtKB-EC"/>
</dbReference>
<keyword evidence="15" id="KW-0456">Lyase</keyword>
<organism evidence="20">
    <name type="scientific">Erythrolobus madagascarensis</name>
    <dbReference type="NCBI Taxonomy" id="708628"/>
    <lineage>
        <taxon>Eukaryota</taxon>
        <taxon>Rhodophyta</taxon>
        <taxon>Bangiophyceae</taxon>
        <taxon>Porphyridiales</taxon>
        <taxon>Porphyridiaceae</taxon>
        <taxon>Erythrolobus</taxon>
    </lineage>
</organism>
<dbReference type="GO" id="GO:0046872">
    <property type="term" value="F:metal ion binding"/>
    <property type="evidence" value="ECO:0007669"/>
    <property type="project" value="UniProtKB-KW"/>
</dbReference>
<feature type="compositionally biased region" description="Polar residues" evidence="18">
    <location>
        <begin position="520"/>
        <end position="536"/>
    </location>
</feature>
<feature type="domain" description="GTP cyclohydrolase II" evidence="19">
    <location>
        <begin position="318"/>
        <end position="481"/>
    </location>
</feature>
<dbReference type="UniPathway" id="UPA00275">
    <property type="reaction ID" value="UER00400"/>
</dbReference>
<sequence length="557" mass="60977">MDGAGRRDGRIGFVEGGRVFCGLVMNSRLRGSIGGARCSGLVSGAFVTRRDVKARGGFWVGEGAAFVAPVVRLGRHLSVQRRPSWVCASLESTKDQRFNGGWCFGPDSVEKALDDVRNGKFIVVVDDADRENEGDLILAADKASPEALAFMVRHTSGVICVAMQNQDLQRLKLHQMVPENEDPKQTAFTVSVDYKHETSTGISAADRARTIRALADPMSVASDFSRPGHLFPLRYRQGGVLKRAGHTEAAVDFARLAGLAPVGILAEIVNDKDGSMARLPQLQEFCKEHELSITSIADLIRYRRGSEKLVERVGEHFARLPTRYGEFNVYAYRSMLEDQEHVALVLGGPFHDQDEPVLVRVHSECCTGDVFGSLRCDCGPQLDFAMKKVASEGRGIVLYLRGQEGRGIGLAHKMRAYALQDRGRDTVEANEELGLPVDSREYGVGAQILVDLGVKKMRLMTNNPSKYTGLSGYGLEIVERVRVLISPNPENEAYLRTKREKLGHWLGVDQDRHTTEEDMQSSPPFTSNLETDSSAASAERNAGLSAENVAPTTAASS</sequence>
<evidence type="ECO:0000259" key="19">
    <source>
        <dbReference type="Pfam" id="PF00925"/>
    </source>
</evidence>
<dbReference type="InterPro" id="IPR000926">
    <property type="entry name" value="RibA"/>
</dbReference>
<comment type="pathway">
    <text evidence="4">Cofactor biosynthesis; riboflavin biosynthesis; 5-amino-6-(D-ribitylamino)uracil from GTP: step 1/4.</text>
</comment>
<keyword evidence="12" id="KW-0460">Magnesium</keyword>
<keyword evidence="9" id="KW-0547">Nucleotide-binding</keyword>
<dbReference type="GO" id="GO:0005525">
    <property type="term" value="F:GTP binding"/>
    <property type="evidence" value="ECO:0007669"/>
    <property type="project" value="UniProtKB-KW"/>
</dbReference>
<evidence type="ECO:0000256" key="13">
    <source>
        <dbReference type="ARBA" id="ARBA00023134"/>
    </source>
</evidence>
<dbReference type="Gene3D" id="3.90.870.10">
    <property type="entry name" value="DHBP synthase"/>
    <property type="match status" value="1"/>
</dbReference>
<evidence type="ECO:0000256" key="2">
    <source>
        <dbReference type="ARBA" id="ARBA00001946"/>
    </source>
</evidence>
<evidence type="ECO:0000256" key="9">
    <source>
        <dbReference type="ARBA" id="ARBA00022741"/>
    </source>
</evidence>
<dbReference type="PANTHER" id="PTHR21327:SF18">
    <property type="entry name" value="3,4-DIHYDROXY-2-BUTANONE 4-PHOSPHATE SYNTHASE"/>
    <property type="match status" value="1"/>
</dbReference>
<keyword evidence="10" id="KW-0378">Hydrolase</keyword>
<evidence type="ECO:0000313" key="20">
    <source>
        <dbReference type="EMBL" id="CAD8726048.1"/>
    </source>
</evidence>
<evidence type="ECO:0000256" key="4">
    <source>
        <dbReference type="ARBA" id="ARBA00004853"/>
    </source>
</evidence>
<evidence type="ECO:0000256" key="8">
    <source>
        <dbReference type="ARBA" id="ARBA00022723"/>
    </source>
</evidence>
<evidence type="ECO:0000256" key="7">
    <source>
        <dbReference type="ARBA" id="ARBA00022619"/>
    </source>
</evidence>
<dbReference type="HAMAP" id="MF_01283">
    <property type="entry name" value="RibBA"/>
    <property type="match status" value="1"/>
</dbReference>